<dbReference type="InterPro" id="IPR037284">
    <property type="entry name" value="SUF_FeS_clus_asmbl_SufBD_sf"/>
</dbReference>
<dbReference type="GO" id="GO:0016226">
    <property type="term" value="P:iron-sulfur cluster assembly"/>
    <property type="evidence" value="ECO:0007669"/>
    <property type="project" value="InterPro"/>
</dbReference>
<evidence type="ECO:0000313" key="5">
    <source>
        <dbReference type="Proteomes" id="UP000199415"/>
    </source>
</evidence>
<dbReference type="PANTHER" id="PTHR43575:SF1">
    <property type="entry name" value="PROTEIN ABCI7, CHLOROPLASTIC"/>
    <property type="match status" value="1"/>
</dbReference>
<sequence length="442" mass="49351">MSESLQQPFSEQFDALSNARALPGHDLPWLTALRRAGIERFRELGFPTPKVESWKYTNLRPLERTVFHPATDYTAGVEIDAVPSLIGEKAGHRAVFVNGRFRAELSRLGRLPDGAEVMGLQQALETDPAFVERHFGQIAEKHEDQPFYHLNTAFTRDGLVLRVREGAKVNEPIEVVSLAASGEEALAYHPRNLLVMEPGSEATLVEHHVGVSAGTTFANSVTEFYVDRGAKLHHYKLQGENEDAFHVHTLHGRVQENGFYDGFGLSIGGKLSRNELHVRLEGSHADARLNGGYLQHGKQHCDNTTLIEHTVPDTWCREIFKGALSGKSRAVFQGKLHVHPDAQRTDGNQLSRALLLSDECEIDAKPELEIYADDVVCSHGSTAGALDRDALFYLRSRGIPYGAARRMLVESFLAEVVQEMTNDHLREAFMHQVRDWLNRTPA</sequence>
<protein>
    <submittedName>
        <fullName evidence="4">Iron-regulated ABC transporter permease protein SufD</fullName>
    </submittedName>
</protein>
<evidence type="ECO:0000259" key="2">
    <source>
        <dbReference type="Pfam" id="PF01458"/>
    </source>
</evidence>
<dbReference type="InterPro" id="IPR000825">
    <property type="entry name" value="SUF_FeS_clus_asmbl_SufBD_core"/>
</dbReference>
<organism evidence="4 5">
    <name type="scientific">Limimonas halophila</name>
    <dbReference type="NCBI Taxonomy" id="1082479"/>
    <lineage>
        <taxon>Bacteria</taxon>
        <taxon>Pseudomonadati</taxon>
        <taxon>Pseudomonadota</taxon>
        <taxon>Alphaproteobacteria</taxon>
        <taxon>Rhodospirillales</taxon>
        <taxon>Rhodovibrionaceae</taxon>
        <taxon>Limimonas</taxon>
    </lineage>
</organism>
<dbReference type="InterPro" id="IPR045595">
    <property type="entry name" value="SufBD_N"/>
</dbReference>
<dbReference type="RefSeq" id="WP_090018675.1">
    <property type="nucleotide sequence ID" value="NZ_FNCE01000002.1"/>
</dbReference>
<evidence type="ECO:0000256" key="1">
    <source>
        <dbReference type="ARBA" id="ARBA00043967"/>
    </source>
</evidence>
<dbReference type="Pfam" id="PF01458">
    <property type="entry name" value="SUFBD_core"/>
    <property type="match status" value="1"/>
</dbReference>
<comment type="similarity">
    <text evidence="1">Belongs to the iron-sulfur cluster assembly SufBD family.</text>
</comment>
<name>A0A1G7N4N1_9PROT</name>
<proteinExistence type="inferred from homology"/>
<evidence type="ECO:0000259" key="3">
    <source>
        <dbReference type="Pfam" id="PF19295"/>
    </source>
</evidence>
<dbReference type="SUPFAM" id="SSF101960">
    <property type="entry name" value="Stabilizer of iron transporter SufD"/>
    <property type="match status" value="1"/>
</dbReference>
<feature type="domain" description="SUF system FeS cluster assembly SufBD N-terminal" evidence="3">
    <location>
        <begin position="18"/>
        <end position="175"/>
    </location>
</feature>
<evidence type="ECO:0000313" key="4">
    <source>
        <dbReference type="EMBL" id="SDF68912.1"/>
    </source>
</evidence>
<dbReference type="Pfam" id="PF19295">
    <property type="entry name" value="SufBD_N"/>
    <property type="match status" value="1"/>
</dbReference>
<accession>A0A1G7N4N1</accession>
<reference evidence="4 5" key="1">
    <citation type="submission" date="2016-10" db="EMBL/GenBank/DDBJ databases">
        <authorList>
            <person name="de Groot N.N."/>
        </authorList>
    </citation>
    <scope>NUCLEOTIDE SEQUENCE [LARGE SCALE GENOMIC DNA]</scope>
    <source>
        <strain evidence="4 5">DSM 25584</strain>
    </source>
</reference>
<dbReference type="EMBL" id="FNCE01000002">
    <property type="protein sequence ID" value="SDF68912.1"/>
    <property type="molecule type" value="Genomic_DNA"/>
</dbReference>
<dbReference type="InterPro" id="IPR011542">
    <property type="entry name" value="SUF_FeS_clus_asmbl_SufD"/>
</dbReference>
<gene>
    <name evidence="4" type="ORF">SAMN05216241_10219</name>
</gene>
<keyword evidence="5" id="KW-1185">Reference proteome</keyword>
<dbReference type="Proteomes" id="UP000199415">
    <property type="component" value="Unassembled WGS sequence"/>
</dbReference>
<dbReference type="AlphaFoldDB" id="A0A1G7N4N1"/>
<dbReference type="NCBIfam" id="TIGR01981">
    <property type="entry name" value="sufD"/>
    <property type="match status" value="1"/>
</dbReference>
<feature type="domain" description="SUF system FeS cluster assembly SufBD core" evidence="2">
    <location>
        <begin position="184"/>
        <end position="412"/>
    </location>
</feature>
<dbReference type="STRING" id="1082479.SAMN05216241_10219"/>
<dbReference type="OrthoDB" id="9768262at2"/>
<dbReference type="InterPro" id="IPR055346">
    <property type="entry name" value="Fe-S_cluster_assembly_SufBD"/>
</dbReference>
<dbReference type="PANTHER" id="PTHR43575">
    <property type="entry name" value="PROTEIN ABCI7, CHLOROPLASTIC"/>
    <property type="match status" value="1"/>
</dbReference>